<evidence type="ECO:0000313" key="1">
    <source>
        <dbReference type="EMBL" id="CAI9572956.1"/>
    </source>
</evidence>
<gene>
    <name evidence="1" type="ORF">SPARVUS_LOCUS7563182</name>
</gene>
<protein>
    <submittedName>
        <fullName evidence="1">Uncharacterized protein</fullName>
    </submittedName>
</protein>
<name>A0ABN9DP56_9NEOB</name>
<reference evidence="1" key="1">
    <citation type="submission" date="2023-05" db="EMBL/GenBank/DDBJ databases">
        <authorList>
            <person name="Stuckert A."/>
        </authorList>
    </citation>
    <scope>NUCLEOTIDE SEQUENCE</scope>
</reference>
<organism evidence="1 2">
    <name type="scientific">Staurois parvus</name>
    <dbReference type="NCBI Taxonomy" id="386267"/>
    <lineage>
        <taxon>Eukaryota</taxon>
        <taxon>Metazoa</taxon>
        <taxon>Chordata</taxon>
        <taxon>Craniata</taxon>
        <taxon>Vertebrata</taxon>
        <taxon>Euteleostomi</taxon>
        <taxon>Amphibia</taxon>
        <taxon>Batrachia</taxon>
        <taxon>Anura</taxon>
        <taxon>Neobatrachia</taxon>
        <taxon>Ranoidea</taxon>
        <taxon>Ranidae</taxon>
        <taxon>Staurois</taxon>
    </lineage>
</organism>
<dbReference type="EMBL" id="CATNWA010014530">
    <property type="protein sequence ID" value="CAI9572956.1"/>
    <property type="molecule type" value="Genomic_DNA"/>
</dbReference>
<sequence length="45" mass="4901">EPRGCAWRWVGTKGCAWRWVGTKGLCLEVGRNQGTVLGGGKEPRS</sequence>
<comment type="caution">
    <text evidence="1">The sequence shown here is derived from an EMBL/GenBank/DDBJ whole genome shotgun (WGS) entry which is preliminary data.</text>
</comment>
<feature type="non-terminal residue" evidence="1">
    <location>
        <position position="45"/>
    </location>
</feature>
<keyword evidence="2" id="KW-1185">Reference proteome</keyword>
<evidence type="ECO:0000313" key="2">
    <source>
        <dbReference type="Proteomes" id="UP001162483"/>
    </source>
</evidence>
<proteinExistence type="predicted"/>
<dbReference type="Proteomes" id="UP001162483">
    <property type="component" value="Unassembled WGS sequence"/>
</dbReference>
<accession>A0ABN9DP56</accession>
<feature type="non-terminal residue" evidence="1">
    <location>
        <position position="1"/>
    </location>
</feature>